<dbReference type="PROSITE" id="PS50011">
    <property type="entry name" value="PROTEIN_KINASE_DOM"/>
    <property type="match status" value="1"/>
</dbReference>
<proteinExistence type="predicted"/>
<dbReference type="OrthoDB" id="4062651at2759"/>
<dbReference type="Gene3D" id="3.30.200.20">
    <property type="entry name" value="Phosphorylase Kinase, domain 1"/>
    <property type="match status" value="1"/>
</dbReference>
<dbReference type="PANTHER" id="PTHR44167">
    <property type="entry name" value="OVARIAN-SPECIFIC SERINE/THREONINE-PROTEIN KINASE LOK-RELATED"/>
    <property type="match status" value="1"/>
</dbReference>
<dbReference type="CDD" id="cd00180">
    <property type="entry name" value="PKc"/>
    <property type="match status" value="1"/>
</dbReference>
<feature type="compositionally biased region" description="Polar residues" evidence="1">
    <location>
        <begin position="1"/>
        <end position="22"/>
    </location>
</feature>
<dbReference type="Pfam" id="PF00069">
    <property type="entry name" value="Pkinase"/>
    <property type="match status" value="1"/>
</dbReference>
<protein>
    <recommendedName>
        <fullName evidence="2">Protein kinase domain-containing protein</fullName>
    </recommendedName>
</protein>
<organism evidence="3 4">
    <name type="scientific">Neocucurbitaria cava</name>
    <dbReference type="NCBI Taxonomy" id="798079"/>
    <lineage>
        <taxon>Eukaryota</taxon>
        <taxon>Fungi</taxon>
        <taxon>Dikarya</taxon>
        <taxon>Ascomycota</taxon>
        <taxon>Pezizomycotina</taxon>
        <taxon>Dothideomycetes</taxon>
        <taxon>Pleosporomycetidae</taxon>
        <taxon>Pleosporales</taxon>
        <taxon>Pleosporineae</taxon>
        <taxon>Cucurbitariaceae</taxon>
        <taxon>Neocucurbitaria</taxon>
    </lineage>
</organism>
<dbReference type="GO" id="GO:0044773">
    <property type="term" value="P:mitotic DNA damage checkpoint signaling"/>
    <property type="evidence" value="ECO:0007669"/>
    <property type="project" value="TreeGrafter"/>
</dbReference>
<evidence type="ECO:0000256" key="1">
    <source>
        <dbReference type="SAM" id="MobiDB-lite"/>
    </source>
</evidence>
<evidence type="ECO:0000313" key="3">
    <source>
        <dbReference type="EMBL" id="KAJ4377332.1"/>
    </source>
</evidence>
<accession>A0A9W9CRQ7</accession>
<dbReference type="GO" id="GO:0004674">
    <property type="term" value="F:protein serine/threonine kinase activity"/>
    <property type="evidence" value="ECO:0007669"/>
    <property type="project" value="TreeGrafter"/>
</dbReference>
<dbReference type="Proteomes" id="UP001140560">
    <property type="component" value="Unassembled WGS sequence"/>
</dbReference>
<feature type="domain" description="Protein kinase" evidence="2">
    <location>
        <begin position="60"/>
        <end position="361"/>
    </location>
</feature>
<dbReference type="SUPFAM" id="SSF56112">
    <property type="entry name" value="Protein kinase-like (PK-like)"/>
    <property type="match status" value="1"/>
</dbReference>
<evidence type="ECO:0000313" key="4">
    <source>
        <dbReference type="Proteomes" id="UP001140560"/>
    </source>
</evidence>
<dbReference type="InterPro" id="IPR000719">
    <property type="entry name" value="Prot_kinase_dom"/>
</dbReference>
<feature type="region of interest" description="Disordered" evidence="1">
    <location>
        <begin position="1"/>
        <end position="29"/>
    </location>
</feature>
<gene>
    <name evidence="3" type="ORF">N0V83_000157</name>
</gene>
<dbReference type="SMART" id="SM00220">
    <property type="entry name" value="S_TKc"/>
    <property type="match status" value="1"/>
</dbReference>
<sequence length="361" mass="41086">MERSTMLSSERNQVRPTVTTSGNKEDSVSRSIECEKALAAWNDMFKNRQAEFGPLDTVPFRQIRHLGRGGGGVVDETKIDGIAVAWKRISTRARQLTKQEMNEVQILSQISKRRHRHIVELIGSYVHRHKGGIELGMLIWPVADCDLASFLQDLDYLGDSFKQTTTSTISLDDLGSVMETLYPLVMGNQLPNKKDFSIKFREDLYYESLRFLTQCFGCIGEAVAYLHCHAIRHKDLKPAQILLSTQGLWITDFGWSKDFSGSSNSVTNGGHEITLKYHAPERAANQYCGKSEDIFALGCIYLEMGYRFARIDPWLVTYSLPWDKIPFYASLEHIENWMAPFSKAEDLRLPALRLLILKIVI</sequence>
<comment type="caution">
    <text evidence="3">The sequence shown here is derived from an EMBL/GenBank/DDBJ whole genome shotgun (WGS) entry which is preliminary data.</text>
</comment>
<dbReference type="InterPro" id="IPR011009">
    <property type="entry name" value="Kinase-like_dom_sf"/>
</dbReference>
<dbReference type="EMBL" id="JAPEUY010000001">
    <property type="protein sequence ID" value="KAJ4377332.1"/>
    <property type="molecule type" value="Genomic_DNA"/>
</dbReference>
<dbReference type="AlphaFoldDB" id="A0A9W9CRQ7"/>
<dbReference type="GO" id="GO:0005524">
    <property type="term" value="F:ATP binding"/>
    <property type="evidence" value="ECO:0007669"/>
    <property type="project" value="InterPro"/>
</dbReference>
<dbReference type="GO" id="GO:0005634">
    <property type="term" value="C:nucleus"/>
    <property type="evidence" value="ECO:0007669"/>
    <property type="project" value="TreeGrafter"/>
</dbReference>
<reference evidence="3" key="1">
    <citation type="submission" date="2022-10" db="EMBL/GenBank/DDBJ databases">
        <title>Tapping the CABI collections for fungal endophytes: first genome assemblies for Collariella, Neodidymelliopsis, Ascochyta clinopodiicola, Didymella pomorum, Didymosphaeria variabile, Neocosmospora piperis and Neocucurbitaria cava.</title>
        <authorList>
            <person name="Hill R."/>
        </authorList>
    </citation>
    <scope>NUCLEOTIDE SEQUENCE</scope>
    <source>
        <strain evidence="3">IMI 356814</strain>
    </source>
</reference>
<evidence type="ECO:0000259" key="2">
    <source>
        <dbReference type="PROSITE" id="PS50011"/>
    </source>
</evidence>
<dbReference type="PANTHER" id="PTHR44167:SF24">
    <property type="entry name" value="SERINE_THREONINE-PROTEIN KINASE CHK2"/>
    <property type="match status" value="1"/>
</dbReference>
<name>A0A9W9CRQ7_9PLEO</name>
<keyword evidence="4" id="KW-1185">Reference proteome</keyword>
<dbReference type="Gene3D" id="1.10.510.10">
    <property type="entry name" value="Transferase(Phosphotransferase) domain 1"/>
    <property type="match status" value="1"/>
</dbReference>